<dbReference type="InterPro" id="IPR000064">
    <property type="entry name" value="NLP_P60_dom"/>
</dbReference>
<gene>
    <name evidence="7" type="ORF">G3A44_05315</name>
</gene>
<feature type="signal peptide" evidence="5">
    <location>
        <begin position="1"/>
        <end position="33"/>
    </location>
</feature>
<evidence type="ECO:0000256" key="2">
    <source>
        <dbReference type="ARBA" id="ARBA00022670"/>
    </source>
</evidence>
<dbReference type="PROSITE" id="PS51935">
    <property type="entry name" value="NLPC_P60"/>
    <property type="match status" value="1"/>
</dbReference>
<dbReference type="Gene3D" id="3.90.1720.10">
    <property type="entry name" value="endopeptidase domain like (from Nostoc punctiforme)"/>
    <property type="match status" value="1"/>
</dbReference>
<keyword evidence="5" id="KW-0732">Signal</keyword>
<dbReference type="PANTHER" id="PTHR47053">
    <property type="entry name" value="MUREIN DD-ENDOPEPTIDASE MEPH-RELATED"/>
    <property type="match status" value="1"/>
</dbReference>
<dbReference type="InterPro" id="IPR038765">
    <property type="entry name" value="Papain-like_cys_pep_sf"/>
</dbReference>
<dbReference type="GO" id="GO:0008234">
    <property type="term" value="F:cysteine-type peptidase activity"/>
    <property type="evidence" value="ECO:0007669"/>
    <property type="project" value="UniProtKB-KW"/>
</dbReference>
<evidence type="ECO:0000256" key="5">
    <source>
        <dbReference type="SAM" id="SignalP"/>
    </source>
</evidence>
<evidence type="ECO:0000259" key="6">
    <source>
        <dbReference type="PROSITE" id="PS51935"/>
    </source>
</evidence>
<feature type="domain" description="NlpC/P60" evidence="6">
    <location>
        <begin position="71"/>
        <end position="197"/>
    </location>
</feature>
<keyword evidence="3" id="KW-0378">Hydrolase</keyword>
<evidence type="ECO:0000256" key="4">
    <source>
        <dbReference type="ARBA" id="ARBA00022807"/>
    </source>
</evidence>
<sequence length="207" mass="22270">MREVSRLSLLRQRVARWSCVGLVCLAGVAPSWAAPEAAPSPAPGNAVLRLLQSSGLVESVDGRPSLLSQVQEGASQLVLTAMDFIGVRYRRGGNSADAGFDCSGFTRHIFENSIGLVLPRRAAEQANAPGLLSIPLEDLKPGDLVFFNTLRATFSHVGIYIGDGKFIHAPRTGAAVRVEDMRDAYWAKRFNGARRAPMPGEGQRTTP</sequence>
<dbReference type="Proteomes" id="UP000484255">
    <property type="component" value="Unassembled WGS sequence"/>
</dbReference>
<dbReference type="InterPro" id="IPR051202">
    <property type="entry name" value="Peptidase_C40"/>
</dbReference>
<evidence type="ECO:0000313" key="7">
    <source>
        <dbReference type="EMBL" id="NDY90617.1"/>
    </source>
</evidence>
<keyword evidence="2" id="KW-0645">Protease</keyword>
<comment type="similarity">
    <text evidence="1">Belongs to the peptidase C40 family.</text>
</comment>
<dbReference type="PANTHER" id="PTHR47053:SF1">
    <property type="entry name" value="MUREIN DD-ENDOPEPTIDASE MEPH-RELATED"/>
    <property type="match status" value="1"/>
</dbReference>
<dbReference type="Pfam" id="PF00877">
    <property type="entry name" value="NLPC_P60"/>
    <property type="match status" value="1"/>
</dbReference>
<dbReference type="SUPFAM" id="SSF54001">
    <property type="entry name" value="Cysteine proteinases"/>
    <property type="match status" value="1"/>
</dbReference>
<organism evidence="7 8">
    <name type="scientific">Ideonella livida</name>
    <dbReference type="NCBI Taxonomy" id="2707176"/>
    <lineage>
        <taxon>Bacteria</taxon>
        <taxon>Pseudomonadati</taxon>
        <taxon>Pseudomonadota</taxon>
        <taxon>Betaproteobacteria</taxon>
        <taxon>Burkholderiales</taxon>
        <taxon>Sphaerotilaceae</taxon>
        <taxon>Ideonella</taxon>
    </lineage>
</organism>
<evidence type="ECO:0000313" key="8">
    <source>
        <dbReference type="Proteomes" id="UP000484255"/>
    </source>
</evidence>
<dbReference type="AlphaFoldDB" id="A0A7C9PFH0"/>
<accession>A0A7C9PFH0</accession>
<reference evidence="7 8" key="1">
    <citation type="submission" date="2020-02" db="EMBL/GenBank/DDBJ databases">
        <title>Ideonella bacterium strain TBM-1.</title>
        <authorList>
            <person name="Chen W.-M."/>
        </authorList>
    </citation>
    <scope>NUCLEOTIDE SEQUENCE [LARGE SCALE GENOMIC DNA]</scope>
    <source>
        <strain evidence="7 8">TBM-1</strain>
    </source>
</reference>
<feature type="chain" id="PRO_5028983691" evidence="5">
    <location>
        <begin position="34"/>
        <end position="207"/>
    </location>
</feature>
<protein>
    <submittedName>
        <fullName evidence="7">C40 family peptidase</fullName>
    </submittedName>
</protein>
<dbReference type="GO" id="GO:0006508">
    <property type="term" value="P:proteolysis"/>
    <property type="evidence" value="ECO:0007669"/>
    <property type="project" value="UniProtKB-KW"/>
</dbReference>
<evidence type="ECO:0000256" key="3">
    <source>
        <dbReference type="ARBA" id="ARBA00022801"/>
    </source>
</evidence>
<dbReference type="EMBL" id="JAAGOH010000004">
    <property type="protein sequence ID" value="NDY90617.1"/>
    <property type="molecule type" value="Genomic_DNA"/>
</dbReference>
<proteinExistence type="inferred from homology"/>
<evidence type="ECO:0000256" key="1">
    <source>
        <dbReference type="ARBA" id="ARBA00007074"/>
    </source>
</evidence>
<keyword evidence="4" id="KW-0788">Thiol protease</keyword>
<keyword evidence="8" id="KW-1185">Reference proteome</keyword>
<comment type="caution">
    <text evidence="7">The sequence shown here is derived from an EMBL/GenBank/DDBJ whole genome shotgun (WGS) entry which is preliminary data.</text>
</comment>
<name>A0A7C9PFH0_9BURK</name>